<keyword evidence="1" id="KW-0472">Membrane</keyword>
<dbReference type="AlphaFoldDB" id="A0A3B0T7R8"/>
<organism evidence="2">
    <name type="scientific">hydrothermal vent metagenome</name>
    <dbReference type="NCBI Taxonomy" id="652676"/>
    <lineage>
        <taxon>unclassified sequences</taxon>
        <taxon>metagenomes</taxon>
        <taxon>ecological metagenomes</taxon>
    </lineage>
</organism>
<protein>
    <submittedName>
        <fullName evidence="2">Uncharacterized protein</fullName>
    </submittedName>
</protein>
<accession>A0A3B0T7R8</accession>
<proteinExistence type="predicted"/>
<evidence type="ECO:0000256" key="1">
    <source>
        <dbReference type="SAM" id="Phobius"/>
    </source>
</evidence>
<feature type="transmembrane region" description="Helical" evidence="1">
    <location>
        <begin position="21"/>
        <end position="42"/>
    </location>
</feature>
<sequence length="54" mass="5902">MNSNTIVVARNEVTRQSRATSLLLDCFAMLAMTNICLMGIAFKQVQDDDLLGAP</sequence>
<evidence type="ECO:0000313" key="2">
    <source>
        <dbReference type="EMBL" id="VAW02996.1"/>
    </source>
</evidence>
<name>A0A3B0T7R8_9ZZZZ</name>
<dbReference type="EMBL" id="UOEF01000361">
    <property type="protein sequence ID" value="VAW02996.1"/>
    <property type="molecule type" value="Genomic_DNA"/>
</dbReference>
<keyword evidence="1" id="KW-0812">Transmembrane</keyword>
<reference evidence="2" key="1">
    <citation type="submission" date="2018-06" db="EMBL/GenBank/DDBJ databases">
        <authorList>
            <person name="Zhirakovskaya E."/>
        </authorList>
    </citation>
    <scope>NUCLEOTIDE SEQUENCE</scope>
</reference>
<keyword evidence="1" id="KW-1133">Transmembrane helix</keyword>
<gene>
    <name evidence="2" type="ORF">MNBD_ALPHA04-1910</name>
</gene>